<evidence type="ECO:0008006" key="3">
    <source>
        <dbReference type="Google" id="ProtNLM"/>
    </source>
</evidence>
<reference evidence="1 2" key="2">
    <citation type="journal article" date="2009" name="Genome Res.">
        <title>Ortho-proteogenomics: multiple proteomes investigation through orthology and a new MS-based protocol.</title>
        <authorList>
            <person name="Gallien S."/>
            <person name="Perrodou E."/>
            <person name="Carapito C."/>
            <person name="Deshayes C."/>
            <person name="Reyrat J.M."/>
            <person name="Van Dorsselaer A."/>
            <person name="Poch O."/>
            <person name="Schaeffer C."/>
            <person name="Lecompte O."/>
        </authorList>
    </citation>
    <scope>NUCLEOTIDE SEQUENCE [LARGE SCALE GENOMIC DNA]</scope>
    <source>
        <strain evidence="2">ATCC 700084 / mc(2)155</strain>
    </source>
</reference>
<organism evidence="1 2">
    <name type="scientific">Mycolicibacterium smegmatis (strain ATCC 700084 / mc(2)155)</name>
    <name type="common">Mycobacterium smegmatis</name>
    <dbReference type="NCBI Taxonomy" id="246196"/>
    <lineage>
        <taxon>Bacteria</taxon>
        <taxon>Bacillati</taxon>
        <taxon>Actinomycetota</taxon>
        <taxon>Actinomycetes</taxon>
        <taxon>Mycobacteriales</taxon>
        <taxon>Mycobacteriaceae</taxon>
        <taxon>Mycolicibacterium</taxon>
    </lineage>
</organism>
<reference evidence="1 2" key="1">
    <citation type="journal article" date="2007" name="Genome Biol.">
        <title>Interrupted coding sequences in Mycobacterium smegmatis: authentic mutations or sequencing errors?</title>
        <authorList>
            <person name="Deshayes C."/>
            <person name="Perrodou E."/>
            <person name="Gallien S."/>
            <person name="Euphrasie D."/>
            <person name="Schaeffer C."/>
            <person name="Van-Dorsselaer A."/>
            <person name="Poch O."/>
            <person name="Lecompte O."/>
            <person name="Reyrat J.M."/>
        </authorList>
    </citation>
    <scope>NUCLEOTIDE SEQUENCE [LARGE SCALE GENOMIC DNA]</scope>
    <source>
        <strain evidence="2">ATCC 700084 / mc(2)155</strain>
    </source>
</reference>
<dbReference type="Gene3D" id="3.40.960.10">
    <property type="entry name" value="VSR Endonuclease"/>
    <property type="match status" value="1"/>
</dbReference>
<evidence type="ECO:0000313" key="2">
    <source>
        <dbReference type="Proteomes" id="UP000006158"/>
    </source>
</evidence>
<dbReference type="SUPFAM" id="SSF52980">
    <property type="entry name" value="Restriction endonuclease-like"/>
    <property type="match status" value="1"/>
</dbReference>
<dbReference type="PATRIC" id="fig|246196.56.peg.1743"/>
<dbReference type="InterPro" id="IPR011335">
    <property type="entry name" value="Restrct_endonuc-II-like"/>
</dbReference>
<dbReference type="EMBL" id="CP001663">
    <property type="protein sequence ID" value="AFP38165.1"/>
    <property type="molecule type" value="Genomic_DNA"/>
</dbReference>
<dbReference type="AlphaFoldDB" id="I7F9B2"/>
<gene>
    <name evidence="1" type="ordered locus">MSMEI_1693</name>
</gene>
<dbReference type="Proteomes" id="UP000006158">
    <property type="component" value="Chromosome"/>
</dbReference>
<evidence type="ECO:0000313" key="1">
    <source>
        <dbReference type="EMBL" id="AFP38165.1"/>
    </source>
</evidence>
<name>I7F9B2_MYCS2</name>
<accession>I7F9B2</accession>
<proteinExistence type="predicted"/>
<sequence length="306" mass="33410">MGQTITGMNPQLMRLFDDQRGVATSGQILGLITRYAFDQALKTGVLERIWPGIYCLGEPTEPLLLRGLDLSAGTRVAACLTTAAALHGFDTEGSTDLHVLNPPRHQLRSVDGLVVHRREGAPLTVIDVDGDVRYVTAPAWTAVEVARALRRPRALATLDAALRSGKCTRADVWRAALDQAGRRGIVAVRNLIALADPRAESPMESEARLMMLDAGLPAPELQHEVIDGMGKLRRLDFAWPECRVAVEYDGDDWHGNPDALRNDRVRAAALSDVGWLVIAIVSEDVRLRPQETVGRIDRQLGLARAA</sequence>
<dbReference type="KEGG" id="msg:MSMEI_1693"/>
<protein>
    <recommendedName>
        <fullName evidence="3">DUF559 domain-containing protein</fullName>
    </recommendedName>
</protein>